<feature type="transmembrane region" description="Helical" evidence="2">
    <location>
        <begin position="16"/>
        <end position="36"/>
    </location>
</feature>
<feature type="transmembrane region" description="Helical" evidence="2">
    <location>
        <begin position="81"/>
        <end position="102"/>
    </location>
</feature>
<evidence type="ECO:0000256" key="2">
    <source>
        <dbReference type="SAM" id="Phobius"/>
    </source>
</evidence>
<gene>
    <name evidence="3" type="ORF">SSOG_01988</name>
</gene>
<keyword evidence="4" id="KW-1185">Reference proteome</keyword>
<name>D9WU28_9ACTN</name>
<protein>
    <submittedName>
        <fullName evidence="3">Uncharacterized protein</fullName>
    </submittedName>
</protein>
<evidence type="ECO:0000256" key="1">
    <source>
        <dbReference type="SAM" id="MobiDB-lite"/>
    </source>
</evidence>
<keyword evidence="2" id="KW-1133">Transmembrane helix</keyword>
<keyword evidence="2" id="KW-0472">Membrane</keyword>
<organism evidence="3 4">
    <name type="scientific">Streptomyces himastatinicus ATCC 53653</name>
    <dbReference type="NCBI Taxonomy" id="457427"/>
    <lineage>
        <taxon>Bacteria</taxon>
        <taxon>Bacillati</taxon>
        <taxon>Actinomycetota</taxon>
        <taxon>Actinomycetes</taxon>
        <taxon>Kitasatosporales</taxon>
        <taxon>Streptomycetaceae</taxon>
        <taxon>Streptomyces</taxon>
        <taxon>Streptomyces violaceusniger group</taxon>
    </lineage>
</organism>
<dbReference type="STRING" id="457427.SSOG_01988"/>
<keyword evidence="2" id="KW-0812">Transmembrane</keyword>
<dbReference type="HOGENOM" id="CLU_1593629_0_0_11"/>
<dbReference type="RefSeq" id="WP_009714097.1">
    <property type="nucleotide sequence ID" value="NZ_GG657754.1"/>
</dbReference>
<accession>D9WU28</accession>
<sequence>MFIPPNALSGSRRHRLIVGGMLTPFMALMGVTLSIVAVNTTDSPLPMIGFAAAALSVLAVAWWCARYWYAAFRETPEPNPWPWLLPPLVIIVIFIVAGIGALQDGKKANAIGMLVLAGMFSLPFAAGGIAGLVGLLKHRSRRRHGPAVVQNTPEPQRRPYRAWGSID</sequence>
<feature type="region of interest" description="Disordered" evidence="1">
    <location>
        <begin position="144"/>
        <end position="167"/>
    </location>
</feature>
<evidence type="ECO:0000313" key="4">
    <source>
        <dbReference type="Proteomes" id="UP000003963"/>
    </source>
</evidence>
<evidence type="ECO:0000313" key="3">
    <source>
        <dbReference type="EMBL" id="EFL22276.1"/>
    </source>
</evidence>
<feature type="transmembrane region" description="Helical" evidence="2">
    <location>
        <begin position="114"/>
        <end position="136"/>
    </location>
</feature>
<proteinExistence type="predicted"/>
<dbReference type="Proteomes" id="UP000003963">
    <property type="component" value="Unassembled WGS sequence"/>
</dbReference>
<reference evidence="3 4" key="1">
    <citation type="submission" date="2009-02" db="EMBL/GenBank/DDBJ databases">
        <title>Annotation of Streptomyces hygroscopicus strain ATCC 53653.</title>
        <authorList>
            <consortium name="The Broad Institute Genome Sequencing Platform"/>
            <consortium name="Broad Institute Microbial Sequencing Center"/>
            <person name="Fischbach M."/>
            <person name="Godfrey P."/>
            <person name="Ward D."/>
            <person name="Young S."/>
            <person name="Zeng Q."/>
            <person name="Koehrsen M."/>
            <person name="Alvarado L."/>
            <person name="Berlin A.M."/>
            <person name="Bochicchio J."/>
            <person name="Borenstein D."/>
            <person name="Chapman S.B."/>
            <person name="Chen Z."/>
            <person name="Engels R."/>
            <person name="Freedman E."/>
            <person name="Gellesch M."/>
            <person name="Goldberg J."/>
            <person name="Griggs A."/>
            <person name="Gujja S."/>
            <person name="Heilman E.R."/>
            <person name="Heiman D.I."/>
            <person name="Hepburn T.A."/>
            <person name="Howarth C."/>
            <person name="Jen D."/>
            <person name="Larson L."/>
            <person name="Lewis B."/>
            <person name="Mehta T."/>
            <person name="Park D."/>
            <person name="Pearson M."/>
            <person name="Richards J."/>
            <person name="Roberts A."/>
            <person name="Saif S."/>
            <person name="Shea T.D."/>
            <person name="Shenoy N."/>
            <person name="Sisk P."/>
            <person name="Stolte C."/>
            <person name="Sykes S.N."/>
            <person name="Thomson T."/>
            <person name="Walk T."/>
            <person name="White J."/>
            <person name="Yandava C."/>
            <person name="Straight P."/>
            <person name="Clardy J."/>
            <person name="Hung D."/>
            <person name="Kolter R."/>
            <person name="Mekalanos J."/>
            <person name="Walker S."/>
            <person name="Walsh C.T."/>
            <person name="Wieland-Brown L.C."/>
            <person name="Haas B."/>
            <person name="Nusbaum C."/>
            <person name="Birren B."/>
        </authorList>
    </citation>
    <scope>NUCLEOTIDE SEQUENCE [LARGE SCALE GENOMIC DNA]</scope>
    <source>
        <strain evidence="3 4">ATCC 53653</strain>
    </source>
</reference>
<feature type="transmembrane region" description="Helical" evidence="2">
    <location>
        <begin position="48"/>
        <end position="69"/>
    </location>
</feature>
<dbReference type="EMBL" id="GG657754">
    <property type="protein sequence ID" value="EFL22276.1"/>
    <property type="molecule type" value="Genomic_DNA"/>
</dbReference>
<dbReference type="AlphaFoldDB" id="D9WU28"/>